<dbReference type="PANTHER" id="PTHR43592:SF15">
    <property type="entry name" value="CAAX AMINO TERMINAL PROTEASE FAMILY PROTEIN"/>
    <property type="match status" value="1"/>
</dbReference>
<dbReference type="RefSeq" id="WP_132026620.1">
    <property type="nucleotide sequence ID" value="NZ_CP068564.1"/>
</dbReference>
<proteinExistence type="predicted"/>
<protein>
    <recommendedName>
        <fullName evidence="2">CAAX prenyl protease 2/Lysostaphin resistance protein A-like domain-containing protein</fullName>
    </recommendedName>
</protein>
<dbReference type="AlphaFoldDB" id="A0A4R3L1J1"/>
<feature type="transmembrane region" description="Helical" evidence="1">
    <location>
        <begin position="195"/>
        <end position="217"/>
    </location>
</feature>
<keyword evidence="1" id="KW-0812">Transmembrane</keyword>
<gene>
    <name evidence="3" type="ORF">EDD65_103197</name>
</gene>
<evidence type="ECO:0000259" key="2">
    <source>
        <dbReference type="Pfam" id="PF02517"/>
    </source>
</evidence>
<dbReference type="Proteomes" id="UP000294567">
    <property type="component" value="Unassembled WGS sequence"/>
</dbReference>
<evidence type="ECO:0000313" key="4">
    <source>
        <dbReference type="Proteomes" id="UP000294567"/>
    </source>
</evidence>
<feature type="transmembrane region" description="Helical" evidence="1">
    <location>
        <begin position="122"/>
        <end position="145"/>
    </location>
</feature>
<feature type="transmembrane region" description="Helical" evidence="1">
    <location>
        <begin position="77"/>
        <end position="102"/>
    </location>
</feature>
<dbReference type="PANTHER" id="PTHR43592">
    <property type="entry name" value="CAAX AMINO TERMINAL PROTEASE"/>
    <property type="match status" value="1"/>
</dbReference>
<name>A0A4R3L1J1_9FIRM</name>
<feature type="transmembrane region" description="Helical" evidence="1">
    <location>
        <begin position="157"/>
        <end position="183"/>
    </location>
</feature>
<dbReference type="GO" id="GO:0080120">
    <property type="term" value="P:CAAX-box protein maturation"/>
    <property type="evidence" value="ECO:0007669"/>
    <property type="project" value="UniProtKB-ARBA"/>
</dbReference>
<comment type="caution">
    <text evidence="3">The sequence shown here is derived from an EMBL/GenBank/DDBJ whole genome shotgun (WGS) entry which is preliminary data.</text>
</comment>
<dbReference type="EMBL" id="SMAE01000003">
    <property type="protein sequence ID" value="TCS90883.1"/>
    <property type="molecule type" value="Genomic_DNA"/>
</dbReference>
<dbReference type="GO" id="GO:0004175">
    <property type="term" value="F:endopeptidase activity"/>
    <property type="evidence" value="ECO:0007669"/>
    <property type="project" value="UniProtKB-ARBA"/>
</dbReference>
<keyword evidence="1" id="KW-0472">Membrane</keyword>
<dbReference type="OrthoDB" id="4177129at2"/>
<feature type="transmembrane region" description="Helical" evidence="1">
    <location>
        <begin position="238"/>
        <end position="260"/>
    </location>
</feature>
<feature type="domain" description="CAAX prenyl protease 2/Lysostaphin resistance protein A-like" evidence="2">
    <location>
        <begin position="122"/>
        <end position="208"/>
    </location>
</feature>
<evidence type="ECO:0000256" key="1">
    <source>
        <dbReference type="SAM" id="Phobius"/>
    </source>
</evidence>
<organism evidence="3 4">
    <name type="scientific">Keratinibaculum paraultunense</name>
    <dbReference type="NCBI Taxonomy" id="1278232"/>
    <lineage>
        <taxon>Bacteria</taxon>
        <taxon>Bacillati</taxon>
        <taxon>Bacillota</taxon>
        <taxon>Tissierellia</taxon>
        <taxon>Tissierellales</taxon>
        <taxon>Tepidimicrobiaceae</taxon>
        <taxon>Keratinibaculum</taxon>
    </lineage>
</organism>
<dbReference type="Pfam" id="PF02517">
    <property type="entry name" value="Rce1-like"/>
    <property type="match status" value="1"/>
</dbReference>
<keyword evidence="4" id="KW-1185">Reference proteome</keyword>
<feature type="transmembrane region" description="Helical" evidence="1">
    <location>
        <begin position="36"/>
        <end position="56"/>
    </location>
</feature>
<evidence type="ECO:0000313" key="3">
    <source>
        <dbReference type="EMBL" id="TCS90883.1"/>
    </source>
</evidence>
<feature type="transmembrane region" description="Helical" evidence="1">
    <location>
        <begin position="12"/>
        <end position="30"/>
    </location>
</feature>
<reference evidence="3 4" key="1">
    <citation type="submission" date="2019-03" db="EMBL/GenBank/DDBJ databases">
        <title>Genomic Encyclopedia of Type Strains, Phase IV (KMG-IV): sequencing the most valuable type-strain genomes for metagenomic binning, comparative biology and taxonomic classification.</title>
        <authorList>
            <person name="Goeker M."/>
        </authorList>
    </citation>
    <scope>NUCLEOTIDE SEQUENCE [LARGE SCALE GENOMIC DNA]</scope>
    <source>
        <strain evidence="3 4">DSM 26752</strain>
    </source>
</reference>
<keyword evidence="1" id="KW-1133">Transmembrane helix</keyword>
<feature type="transmembrane region" description="Helical" evidence="1">
    <location>
        <begin position="298"/>
        <end position="317"/>
    </location>
</feature>
<accession>A0A4R3L1J1</accession>
<dbReference type="InterPro" id="IPR003675">
    <property type="entry name" value="Rce1/LyrA-like_dom"/>
</dbReference>
<sequence>MPKNKNIPSILETNILFLFIALSLTTLGAFAQYKNIYIGLLITEYIIILMPIVLYLKFNNYSINYVLRLNKINLKQILLTILIVLFSYPVAVFFNFIGITLLSRFIEIQPTPLPLPSNLKEYVLSFLIISLTPGICEETMFRGLIMSSYDRLGKKKAIIYSAILFGLFHFNVQNLLGPIYLGILFGTIAYKTNSIYATMIGHTVNNTIALTIGYIATKTEQLVGLSMENVDLPEMEQMIIAILGLGIFVLVFGFISFKLIKLLPTGEKKEVLELNTFIQGEYLTRELYKKDGMNMMEVFPIFIIVVIFILWNYKLLFI</sequence>